<dbReference type="AlphaFoldDB" id="A0AAI9DHK6"/>
<keyword evidence="11 13" id="KW-0326">Glycosidase</keyword>
<evidence type="ECO:0000256" key="1">
    <source>
        <dbReference type="ARBA" id="ARBA00009409"/>
    </source>
</evidence>
<dbReference type="RefSeq" id="WP_048286868.1">
    <property type="nucleotide sequence ID" value="NZ_LDZN01000001.1"/>
</dbReference>
<dbReference type="NCBIfam" id="NF007763">
    <property type="entry name" value="PRK10445.1"/>
    <property type="match status" value="1"/>
</dbReference>
<evidence type="ECO:0000256" key="6">
    <source>
        <dbReference type="ARBA" id="ARBA00022833"/>
    </source>
</evidence>
<dbReference type="InterPro" id="IPR012319">
    <property type="entry name" value="FPG_cat"/>
</dbReference>
<organism evidence="16">
    <name type="scientific">Pluralibacter gergoviae</name>
    <name type="common">Enterobacter gergoviae</name>
    <dbReference type="NCBI Taxonomy" id="61647"/>
    <lineage>
        <taxon>Bacteria</taxon>
        <taxon>Pseudomonadati</taxon>
        <taxon>Pseudomonadota</taxon>
        <taxon>Gammaproteobacteria</taxon>
        <taxon>Enterobacterales</taxon>
        <taxon>Enterobacteriaceae</taxon>
        <taxon>Pluralibacter</taxon>
    </lineage>
</organism>
<dbReference type="HAMAP" id="MF_01253">
    <property type="entry name" value="Endonuclease_8"/>
    <property type="match status" value="1"/>
</dbReference>
<comment type="cofactor">
    <cofactor evidence="13">
        <name>Zn(2+)</name>
        <dbReference type="ChEBI" id="CHEBI:29105"/>
    </cofactor>
    <text evidence="13">Binds 1 zinc ion per subunit.</text>
</comment>
<feature type="domain" description="FPG-type" evidence="14">
    <location>
        <begin position="229"/>
        <end position="263"/>
    </location>
</feature>
<dbReference type="EMBL" id="ABLOKC030000001">
    <property type="protein sequence ID" value="EML1469706.1"/>
    <property type="molecule type" value="Genomic_DNA"/>
</dbReference>
<evidence type="ECO:0000256" key="3">
    <source>
        <dbReference type="ARBA" id="ARBA00022763"/>
    </source>
</evidence>
<dbReference type="SUPFAM" id="SSF46946">
    <property type="entry name" value="S13-like H2TH domain"/>
    <property type="match status" value="1"/>
</dbReference>
<dbReference type="Pfam" id="PF06831">
    <property type="entry name" value="H2TH"/>
    <property type="match status" value="1"/>
</dbReference>
<dbReference type="EC" id="3.2.2.-" evidence="13"/>
<evidence type="ECO:0000256" key="11">
    <source>
        <dbReference type="ARBA" id="ARBA00023295"/>
    </source>
</evidence>
<dbReference type="InterPro" id="IPR023713">
    <property type="entry name" value="Endonuclease-VIII"/>
</dbReference>
<keyword evidence="3 13" id="KW-0227">DNA damage</keyword>
<sequence>MPEGPEIRRAADSLEAAIKGRPLTGAWFAFDALKPFEAQLVGQTVTAIETRGKALLTHFSGGLTLYSHNQLYGVWRVVDSGETPETSRTLRVRLETAEKAILLYSASEIAMLNADELAAHPFLNRVGPDVLDMTLTAEQVAERLLSPRFRNRQFSGLLLDQAFLAGLGNYLRVEILWECELAPARKASQLDEMQLARLSQALLAVPRLSYSTRGRPDEGPHHGALFRFKVFHREGKQCERCGGIIDRMMMASRPFYWCPHCQK</sequence>
<feature type="active site" description="Proton donor" evidence="13">
    <location>
        <position position="3"/>
    </location>
</feature>
<dbReference type="GO" id="GO:0006284">
    <property type="term" value="P:base-excision repair"/>
    <property type="evidence" value="ECO:0007669"/>
    <property type="project" value="InterPro"/>
</dbReference>
<dbReference type="GO" id="GO:0008270">
    <property type="term" value="F:zinc ion binding"/>
    <property type="evidence" value="ECO:0007669"/>
    <property type="project" value="UniProtKB-UniRule"/>
</dbReference>
<evidence type="ECO:0000259" key="15">
    <source>
        <dbReference type="PROSITE" id="PS51068"/>
    </source>
</evidence>
<dbReference type="FunFam" id="3.20.190.10:FF:000002">
    <property type="entry name" value="Endonuclease 8"/>
    <property type="match status" value="1"/>
</dbReference>
<evidence type="ECO:0000256" key="12">
    <source>
        <dbReference type="ARBA" id="ARBA00044632"/>
    </source>
</evidence>
<name>A0AAI9DHK6_PLUGE</name>
<dbReference type="SUPFAM" id="SSF81624">
    <property type="entry name" value="N-terminal domain of MutM-like DNA repair proteins"/>
    <property type="match status" value="1"/>
</dbReference>
<evidence type="ECO:0000259" key="14">
    <source>
        <dbReference type="PROSITE" id="PS51066"/>
    </source>
</evidence>
<evidence type="ECO:0000256" key="5">
    <source>
        <dbReference type="ARBA" id="ARBA00022801"/>
    </source>
</evidence>
<keyword evidence="8 13" id="KW-0234">DNA repair</keyword>
<evidence type="ECO:0000256" key="8">
    <source>
        <dbReference type="ARBA" id="ARBA00023204"/>
    </source>
</evidence>
<keyword evidence="5 13" id="KW-0378">Hydrolase</keyword>
<accession>A0AAI9DHK6</accession>
<dbReference type="GO" id="GO:0140078">
    <property type="term" value="F:class I DNA-(apurinic or apyrimidinic site) endonuclease activity"/>
    <property type="evidence" value="ECO:0007669"/>
    <property type="project" value="UniProtKB-EC"/>
</dbReference>
<dbReference type="InterPro" id="IPR010979">
    <property type="entry name" value="Ribosomal_uS13-like_H2TH"/>
</dbReference>
<feature type="initiator methionine" description="Removed" evidence="13">
    <location>
        <position position="1"/>
    </location>
</feature>
<dbReference type="Pfam" id="PF01149">
    <property type="entry name" value="Fapy_DNA_glyco"/>
    <property type="match status" value="1"/>
</dbReference>
<dbReference type="PANTHER" id="PTHR42697:SF1">
    <property type="entry name" value="ENDONUCLEASE 8"/>
    <property type="match status" value="1"/>
</dbReference>
<dbReference type="PROSITE" id="PS51066">
    <property type="entry name" value="ZF_FPG_2"/>
    <property type="match status" value="1"/>
</dbReference>
<feature type="binding site" evidence="13">
    <location>
        <position position="70"/>
    </location>
    <ligand>
        <name>DNA</name>
        <dbReference type="ChEBI" id="CHEBI:16991"/>
    </ligand>
</feature>
<dbReference type="Pfam" id="PF06827">
    <property type="entry name" value="zf-FPG_IleRS"/>
    <property type="match status" value="1"/>
</dbReference>
<keyword evidence="6 13" id="KW-0862">Zinc</keyword>
<dbReference type="SMART" id="SM00898">
    <property type="entry name" value="Fapy_DNA_glyco"/>
    <property type="match status" value="1"/>
</dbReference>
<proteinExistence type="inferred from homology"/>
<dbReference type="EC" id="4.2.99.18" evidence="13"/>
<gene>
    <name evidence="13 16" type="primary">nei</name>
    <name evidence="16" type="ORF">QEG54_000378</name>
</gene>
<dbReference type="PANTHER" id="PTHR42697">
    <property type="entry name" value="ENDONUCLEASE 8"/>
    <property type="match status" value="1"/>
</dbReference>
<keyword evidence="2 13" id="KW-0479">Metal-binding</keyword>
<evidence type="ECO:0000256" key="4">
    <source>
        <dbReference type="ARBA" id="ARBA00022771"/>
    </source>
</evidence>
<dbReference type="InterPro" id="IPR010663">
    <property type="entry name" value="Znf_FPG/IleRS"/>
</dbReference>
<keyword evidence="16" id="KW-0255">Endonuclease</keyword>
<dbReference type="Gene3D" id="3.20.190.10">
    <property type="entry name" value="MutM-like, N-terminal"/>
    <property type="match status" value="1"/>
</dbReference>
<evidence type="ECO:0000256" key="2">
    <source>
        <dbReference type="ARBA" id="ARBA00022723"/>
    </source>
</evidence>
<evidence type="ECO:0000256" key="7">
    <source>
        <dbReference type="ARBA" id="ARBA00023125"/>
    </source>
</evidence>
<feature type="binding site" evidence="13">
    <location>
        <position position="125"/>
    </location>
    <ligand>
        <name>DNA</name>
        <dbReference type="ChEBI" id="CHEBI:16991"/>
    </ligand>
</feature>
<dbReference type="FunFam" id="1.10.8.50:FF:000005">
    <property type="entry name" value="Endonuclease 8"/>
    <property type="match status" value="1"/>
</dbReference>
<feature type="domain" description="Formamidopyrimidine-DNA glycosylase catalytic" evidence="15">
    <location>
        <begin position="2"/>
        <end position="111"/>
    </location>
</feature>
<dbReference type="InterPro" id="IPR015887">
    <property type="entry name" value="DNA_glyclase_Znf_dom_DNA_BS"/>
</dbReference>
<reference evidence="16" key="1">
    <citation type="submission" date="2024-02" db="EMBL/GenBank/DDBJ databases">
        <authorList>
            <consortium name="Clinical and Environmental Microbiology Branch: Whole genome sequencing antimicrobial resistance pathogens in the healthcare setting"/>
        </authorList>
    </citation>
    <scope>NUCLEOTIDE SEQUENCE</scope>
    <source>
        <strain evidence="16">2021DK-00143</strain>
    </source>
</reference>
<keyword evidence="10 13" id="KW-0511">Multifunctional enzyme</keyword>
<feature type="active site" description="Proton donor; for beta-elimination activity" evidence="13">
    <location>
        <position position="53"/>
    </location>
</feature>
<feature type="active site" description="Schiff-base intermediate with DNA" evidence="13">
    <location>
        <position position="2"/>
    </location>
</feature>
<evidence type="ECO:0000256" key="9">
    <source>
        <dbReference type="ARBA" id="ARBA00023239"/>
    </source>
</evidence>
<evidence type="ECO:0000256" key="10">
    <source>
        <dbReference type="ARBA" id="ARBA00023268"/>
    </source>
</evidence>
<dbReference type="SMART" id="SM01232">
    <property type="entry name" value="H2TH"/>
    <property type="match status" value="1"/>
</dbReference>
<dbReference type="InterPro" id="IPR000214">
    <property type="entry name" value="Znf_DNA_glyclase/AP_lyase"/>
</dbReference>
<dbReference type="PROSITE" id="PS01242">
    <property type="entry name" value="ZF_FPG_1"/>
    <property type="match status" value="1"/>
</dbReference>
<dbReference type="PROSITE" id="PS51068">
    <property type="entry name" value="FPG_CAT"/>
    <property type="match status" value="1"/>
</dbReference>
<dbReference type="SUPFAM" id="SSF57716">
    <property type="entry name" value="Glucocorticoid receptor-like (DNA-binding domain)"/>
    <property type="match status" value="1"/>
</dbReference>
<comment type="catalytic activity">
    <reaction evidence="12 13">
        <text>2'-deoxyribonucleotide-(2'-deoxyribose 5'-phosphate)-2'-deoxyribonucleotide-DNA = a 3'-end 2'-deoxyribonucleotide-(2,3-dehydro-2,3-deoxyribose 5'-phosphate)-DNA + a 5'-end 5'-phospho-2'-deoxyribonucleoside-DNA + H(+)</text>
        <dbReference type="Rhea" id="RHEA:66592"/>
        <dbReference type="Rhea" id="RHEA-COMP:13180"/>
        <dbReference type="Rhea" id="RHEA-COMP:16897"/>
        <dbReference type="Rhea" id="RHEA-COMP:17067"/>
        <dbReference type="ChEBI" id="CHEBI:15378"/>
        <dbReference type="ChEBI" id="CHEBI:136412"/>
        <dbReference type="ChEBI" id="CHEBI:157695"/>
        <dbReference type="ChEBI" id="CHEBI:167181"/>
        <dbReference type="EC" id="4.2.99.18"/>
    </reaction>
</comment>
<dbReference type="InterPro" id="IPR035937">
    <property type="entry name" value="FPG_N"/>
</dbReference>
<dbReference type="InterPro" id="IPR015886">
    <property type="entry name" value="H2TH_FPG"/>
</dbReference>
<keyword evidence="7 13" id="KW-0238">DNA-binding</keyword>
<keyword evidence="4 13" id="KW-0863">Zinc-finger</keyword>
<feature type="active site" description="Proton donor; for delta-elimination activity" evidence="13">
    <location>
        <position position="253"/>
    </location>
</feature>
<evidence type="ECO:0000256" key="13">
    <source>
        <dbReference type="HAMAP-Rule" id="MF_01253"/>
    </source>
</evidence>
<feature type="binding site" evidence="13">
    <location>
        <position position="169"/>
    </location>
    <ligand>
        <name>DNA</name>
        <dbReference type="ChEBI" id="CHEBI:16991"/>
    </ligand>
</feature>
<dbReference type="CDD" id="cd08965">
    <property type="entry name" value="EcNei-like_N"/>
    <property type="match status" value="1"/>
</dbReference>
<dbReference type="Gene3D" id="1.10.8.50">
    <property type="match status" value="1"/>
</dbReference>
<dbReference type="GO" id="GO:0000703">
    <property type="term" value="F:oxidized pyrimidine nucleobase lesion DNA N-glycosylase activity"/>
    <property type="evidence" value="ECO:0007669"/>
    <property type="project" value="UniProtKB-UniRule"/>
</dbReference>
<keyword evidence="9 13" id="KW-0456">Lyase</keyword>
<evidence type="ECO:0000313" key="16">
    <source>
        <dbReference type="EMBL" id="EML1469706.1"/>
    </source>
</evidence>
<comment type="similarity">
    <text evidence="1 13">Belongs to the FPG family.</text>
</comment>
<dbReference type="InterPro" id="IPR044091">
    <property type="entry name" value="EcNei-like_N"/>
</dbReference>
<dbReference type="GO" id="GO:0003684">
    <property type="term" value="F:damaged DNA binding"/>
    <property type="evidence" value="ECO:0007669"/>
    <property type="project" value="InterPro"/>
</dbReference>
<comment type="function">
    <text evidence="13">Involved in base excision repair of DNA damaged by oxidation or by mutagenic agents. Acts as DNA glycosylase that recognizes and removes damaged bases. Has a preference for oxidized pyrimidines, such as thymine glycol, 5,6-dihydrouracil and 5,6-dihydrothymine. Has AP (apurinic/apyrimidinic) lyase activity and introduces nicks in the DNA strand. Cleaves the DNA backbone by beta-delta elimination to generate a single-strand break at the site of the removed base with both 3'- and 5'-phosphates.</text>
</comment>
<comment type="caution">
    <text evidence="16">The sequence shown here is derived from an EMBL/GenBank/DDBJ whole genome shotgun (WGS) entry which is preliminary data.</text>
</comment>
<keyword evidence="16" id="KW-0540">Nuclease</keyword>
<protein>
    <recommendedName>
        <fullName evidence="13">Endonuclease 8</fullName>
    </recommendedName>
    <alternativeName>
        <fullName evidence="13">DNA glycosylase/AP lyase Nei</fullName>
        <ecNumber evidence="13">3.2.2.-</ecNumber>
        <ecNumber evidence="13">4.2.99.18</ecNumber>
    </alternativeName>
    <alternativeName>
        <fullName evidence="13">DNA-(apurinic or apyrimidinic site) lyase Nei</fullName>
    </alternativeName>
    <alternativeName>
        <fullName evidence="13">Endonuclease VIII</fullName>
    </alternativeName>
</protein>